<dbReference type="Gene3D" id="3.30.160.60">
    <property type="entry name" value="Classic Zinc Finger"/>
    <property type="match status" value="1"/>
</dbReference>
<sequence length="286" mass="28907">MRIHAGAKPFACTLPGCDKRFSRRDCWREHLRGVHGVASLDANPGIAIPAPYPQQLQGAAPTSGAGSLAADHHAVRPGPVMATPVTATAMALFGGSSSSSNASRAWPLSPATSPVAGPRCVVDLESFAVSNAMGALIATHGPGAILPSPHPEEPAAAATPRPVNPIAWELPASPVSSVACTLDHPSAGLLLLHAVASADAAATAAVTGAGSTTTFMTSPSPTPTPTPAPLSPPRASWATTWTSMATATTLVPTSRVLPRPAAPGARRARASSTAWRSSCPYLPVSL</sequence>
<feature type="compositionally biased region" description="Pro residues" evidence="2">
    <location>
        <begin position="220"/>
        <end position="232"/>
    </location>
</feature>
<evidence type="ECO:0000259" key="3">
    <source>
        <dbReference type="PROSITE" id="PS50157"/>
    </source>
</evidence>
<feature type="domain" description="C2H2-type" evidence="3">
    <location>
        <begin position="10"/>
        <end position="35"/>
    </location>
</feature>
<dbReference type="PROSITE" id="PS50157">
    <property type="entry name" value="ZINC_FINGER_C2H2_2"/>
    <property type="match status" value="1"/>
</dbReference>
<accession>A0A0L0SGK7</accession>
<dbReference type="AlphaFoldDB" id="A0A0L0SGK7"/>
<protein>
    <recommendedName>
        <fullName evidence="3">C2H2-type domain-containing protein</fullName>
    </recommendedName>
</protein>
<proteinExistence type="predicted"/>
<dbReference type="PROSITE" id="PS00028">
    <property type="entry name" value="ZINC_FINGER_C2H2_1"/>
    <property type="match status" value="1"/>
</dbReference>
<dbReference type="GO" id="GO:0008270">
    <property type="term" value="F:zinc ion binding"/>
    <property type="evidence" value="ECO:0007669"/>
    <property type="project" value="UniProtKB-KW"/>
</dbReference>
<gene>
    <name evidence="4" type="ORF">AMAG_06459</name>
</gene>
<dbReference type="OrthoDB" id="6365676at2759"/>
<name>A0A0L0SGK7_ALLM3</name>
<dbReference type="SUPFAM" id="SSF57667">
    <property type="entry name" value="beta-beta-alpha zinc fingers"/>
    <property type="match status" value="1"/>
</dbReference>
<evidence type="ECO:0000256" key="1">
    <source>
        <dbReference type="PROSITE-ProRule" id="PRU00042"/>
    </source>
</evidence>
<keyword evidence="5" id="KW-1185">Reference proteome</keyword>
<reference evidence="4 5" key="2">
    <citation type="submission" date="2009-11" db="EMBL/GenBank/DDBJ databases">
        <title>The Genome Sequence of Allomyces macrogynus strain ATCC 38327.</title>
        <authorList>
            <consortium name="The Broad Institute Genome Sequencing Platform"/>
            <person name="Russ C."/>
            <person name="Cuomo C."/>
            <person name="Shea T."/>
            <person name="Young S.K."/>
            <person name="Zeng Q."/>
            <person name="Koehrsen M."/>
            <person name="Haas B."/>
            <person name="Borodovsky M."/>
            <person name="Guigo R."/>
            <person name="Alvarado L."/>
            <person name="Berlin A."/>
            <person name="Borenstein D."/>
            <person name="Chen Z."/>
            <person name="Engels R."/>
            <person name="Freedman E."/>
            <person name="Gellesch M."/>
            <person name="Goldberg J."/>
            <person name="Griggs A."/>
            <person name="Gujja S."/>
            <person name="Heiman D."/>
            <person name="Hepburn T."/>
            <person name="Howarth C."/>
            <person name="Jen D."/>
            <person name="Larson L."/>
            <person name="Lewis B."/>
            <person name="Mehta T."/>
            <person name="Park D."/>
            <person name="Pearson M."/>
            <person name="Roberts A."/>
            <person name="Saif S."/>
            <person name="Shenoy N."/>
            <person name="Sisk P."/>
            <person name="Stolte C."/>
            <person name="Sykes S."/>
            <person name="Walk T."/>
            <person name="White J."/>
            <person name="Yandava C."/>
            <person name="Burger G."/>
            <person name="Gray M.W."/>
            <person name="Holland P.W.H."/>
            <person name="King N."/>
            <person name="Lang F.B.F."/>
            <person name="Roger A.J."/>
            <person name="Ruiz-Trillo I."/>
            <person name="Lander E."/>
            <person name="Nusbaum C."/>
        </authorList>
    </citation>
    <scope>NUCLEOTIDE SEQUENCE [LARGE SCALE GENOMIC DNA]</scope>
    <source>
        <strain evidence="4 5">ATCC 38327</strain>
    </source>
</reference>
<dbReference type="STRING" id="578462.A0A0L0SGK7"/>
<feature type="region of interest" description="Disordered" evidence="2">
    <location>
        <begin position="212"/>
        <end position="234"/>
    </location>
</feature>
<dbReference type="SMART" id="SM00355">
    <property type="entry name" value="ZnF_C2H2"/>
    <property type="match status" value="1"/>
</dbReference>
<evidence type="ECO:0000313" key="5">
    <source>
        <dbReference type="Proteomes" id="UP000054350"/>
    </source>
</evidence>
<organism evidence="4 5">
    <name type="scientific">Allomyces macrogynus (strain ATCC 38327)</name>
    <name type="common">Allomyces javanicus var. macrogynus</name>
    <dbReference type="NCBI Taxonomy" id="578462"/>
    <lineage>
        <taxon>Eukaryota</taxon>
        <taxon>Fungi</taxon>
        <taxon>Fungi incertae sedis</taxon>
        <taxon>Blastocladiomycota</taxon>
        <taxon>Blastocladiomycetes</taxon>
        <taxon>Blastocladiales</taxon>
        <taxon>Blastocladiaceae</taxon>
        <taxon>Allomyces</taxon>
    </lineage>
</organism>
<dbReference type="EMBL" id="GG745338">
    <property type="protein sequence ID" value="KNE61648.1"/>
    <property type="molecule type" value="Genomic_DNA"/>
</dbReference>
<dbReference type="VEuPathDB" id="FungiDB:AMAG_06459"/>
<dbReference type="InterPro" id="IPR036236">
    <property type="entry name" value="Znf_C2H2_sf"/>
</dbReference>
<keyword evidence="1" id="KW-0862">Zinc</keyword>
<evidence type="ECO:0000313" key="4">
    <source>
        <dbReference type="EMBL" id="KNE61648.1"/>
    </source>
</evidence>
<dbReference type="Proteomes" id="UP000054350">
    <property type="component" value="Unassembled WGS sequence"/>
</dbReference>
<dbReference type="InterPro" id="IPR013087">
    <property type="entry name" value="Znf_C2H2_type"/>
</dbReference>
<reference evidence="4 5" key="1">
    <citation type="submission" date="2009-11" db="EMBL/GenBank/DDBJ databases">
        <title>Annotation of Allomyces macrogynus ATCC 38327.</title>
        <authorList>
            <consortium name="The Broad Institute Genome Sequencing Platform"/>
            <person name="Russ C."/>
            <person name="Cuomo C."/>
            <person name="Burger G."/>
            <person name="Gray M.W."/>
            <person name="Holland P.W.H."/>
            <person name="King N."/>
            <person name="Lang F.B.F."/>
            <person name="Roger A.J."/>
            <person name="Ruiz-Trillo I."/>
            <person name="Young S.K."/>
            <person name="Zeng Q."/>
            <person name="Gargeya S."/>
            <person name="Fitzgerald M."/>
            <person name="Haas B."/>
            <person name="Abouelleil A."/>
            <person name="Alvarado L."/>
            <person name="Arachchi H.M."/>
            <person name="Berlin A."/>
            <person name="Chapman S.B."/>
            <person name="Gearin G."/>
            <person name="Goldberg J."/>
            <person name="Griggs A."/>
            <person name="Gujja S."/>
            <person name="Hansen M."/>
            <person name="Heiman D."/>
            <person name="Howarth C."/>
            <person name="Larimer J."/>
            <person name="Lui A."/>
            <person name="MacDonald P.J.P."/>
            <person name="McCowen C."/>
            <person name="Montmayeur A."/>
            <person name="Murphy C."/>
            <person name="Neiman D."/>
            <person name="Pearson M."/>
            <person name="Priest M."/>
            <person name="Roberts A."/>
            <person name="Saif S."/>
            <person name="Shea T."/>
            <person name="Sisk P."/>
            <person name="Stolte C."/>
            <person name="Sykes S."/>
            <person name="Wortman J."/>
            <person name="Nusbaum C."/>
            <person name="Birren B."/>
        </authorList>
    </citation>
    <scope>NUCLEOTIDE SEQUENCE [LARGE SCALE GENOMIC DNA]</scope>
    <source>
        <strain evidence="4 5">ATCC 38327</strain>
    </source>
</reference>
<keyword evidence="1" id="KW-0479">Metal-binding</keyword>
<keyword evidence="1" id="KW-0863">Zinc-finger</keyword>
<evidence type="ECO:0000256" key="2">
    <source>
        <dbReference type="SAM" id="MobiDB-lite"/>
    </source>
</evidence>